<comment type="similarity">
    <text evidence="2">Belongs to the acyl-CoA dehydrogenase family.</text>
</comment>
<reference evidence="8 9" key="1">
    <citation type="journal article" date="2021" name="Microbiol. Resour. Announc.">
        <title>Complete Genome Sequences of Two Rhodococcus sp. Strains with Large and Linear Chromosomes, Isolated from Apple Rhizosphere.</title>
        <authorList>
            <person name="Benning S."/>
            <person name="Brugnone N."/>
            <person name="Siani R."/>
            <person name="Kublik S."/>
            <person name="Schloter M."/>
            <person name="Rad V."/>
        </authorList>
    </citation>
    <scope>NUCLEOTIDE SEQUENCE [LARGE SCALE GENOMIC DNA]</scope>
    <source>
        <strain evidence="8 9">R79</strain>
    </source>
</reference>
<keyword evidence="9" id="KW-1185">Reference proteome</keyword>
<evidence type="ECO:0000256" key="1">
    <source>
        <dbReference type="ARBA" id="ARBA00001974"/>
    </source>
</evidence>
<keyword evidence="3" id="KW-0285">Flavoprotein</keyword>
<sequence length="376" mass="39774">MTTGIERPPTDLLYSEQEEFLRETVRDVLNKACDWTSVLALTESESAIDRALWRTLAVEVGGAALALPDDIGGAGATWRETAVVLEELGRSIAPVPYLGSAVVATIYAQEIGAGDLLANLATGETIAAVAVPAGAPWFRPLRQTVTVTDSTLTGTVASVADAAAADILLVPVGEDTYLVDPAAAGVRCTPVVSLDETRPLVDIEFNAAPAQRLEGTRPAGDATAAALRAGTALLASEQLGLAEHCLTATVEYLRVRRQFGRALGSYQALKHRLADLWVQINQARAAARYAADCLATGSDDLAVATAVAHSWCSEVALHAAEEYVQLHGGIGFTWEHPAHLYLKRAKSSTLMFGGPDVHRTHLTGLIDLPLPTLENI</sequence>
<dbReference type="InterPro" id="IPR013786">
    <property type="entry name" value="AcylCoA_DH/ox_N"/>
</dbReference>
<dbReference type="Proteomes" id="UP000662986">
    <property type="component" value="Chromosome"/>
</dbReference>
<feature type="domain" description="Acyl-CoA dehydrogenase/oxidase C-terminal" evidence="6">
    <location>
        <begin position="226"/>
        <end position="361"/>
    </location>
</feature>
<dbReference type="SUPFAM" id="SSF47203">
    <property type="entry name" value="Acyl-CoA dehydrogenase C-terminal domain-like"/>
    <property type="match status" value="1"/>
</dbReference>
<dbReference type="PANTHER" id="PTHR43884:SF20">
    <property type="entry name" value="ACYL-COA DEHYDROGENASE FADE28"/>
    <property type="match status" value="1"/>
</dbReference>
<comment type="cofactor">
    <cofactor evidence="1">
        <name>FAD</name>
        <dbReference type="ChEBI" id="CHEBI:57692"/>
    </cofactor>
</comment>
<dbReference type="RefSeq" id="WP_206009200.1">
    <property type="nucleotide sequence ID" value="NZ_CP070619.1"/>
</dbReference>
<dbReference type="SUPFAM" id="SSF56645">
    <property type="entry name" value="Acyl-CoA dehydrogenase NM domain-like"/>
    <property type="match status" value="1"/>
</dbReference>
<evidence type="ECO:0000256" key="4">
    <source>
        <dbReference type="ARBA" id="ARBA00022827"/>
    </source>
</evidence>
<organism evidence="8 9">
    <name type="scientific">Rhodococcus pseudokoreensis</name>
    <dbReference type="NCBI Taxonomy" id="2811421"/>
    <lineage>
        <taxon>Bacteria</taxon>
        <taxon>Bacillati</taxon>
        <taxon>Actinomycetota</taxon>
        <taxon>Actinomycetes</taxon>
        <taxon>Mycobacteriales</taxon>
        <taxon>Nocardiaceae</taxon>
        <taxon>Rhodococcus</taxon>
    </lineage>
</organism>
<dbReference type="InterPro" id="IPR046373">
    <property type="entry name" value="Acyl-CoA_Oxase/DH_mid-dom_sf"/>
</dbReference>
<feature type="domain" description="Acyl-CoA dehydrogenase/oxidase N-terminal" evidence="7">
    <location>
        <begin position="15"/>
        <end position="103"/>
    </location>
</feature>
<evidence type="ECO:0000256" key="2">
    <source>
        <dbReference type="ARBA" id="ARBA00009347"/>
    </source>
</evidence>
<keyword evidence="5" id="KW-0560">Oxidoreductase</keyword>
<accession>A0A974W7W2</accession>
<evidence type="ECO:0000256" key="3">
    <source>
        <dbReference type="ARBA" id="ARBA00022630"/>
    </source>
</evidence>
<dbReference type="EMBL" id="CP070619">
    <property type="protein sequence ID" value="QSE92749.1"/>
    <property type="molecule type" value="Genomic_DNA"/>
</dbReference>
<dbReference type="Gene3D" id="1.10.540.10">
    <property type="entry name" value="Acyl-CoA dehydrogenase/oxidase, N-terminal domain"/>
    <property type="match status" value="1"/>
</dbReference>
<name>A0A974W7W2_9NOCA</name>
<protein>
    <submittedName>
        <fullName evidence="8">Acyl-CoA/acyl-ACP dehydrogenase</fullName>
    </submittedName>
</protein>
<proteinExistence type="inferred from homology"/>
<dbReference type="Pfam" id="PF00441">
    <property type="entry name" value="Acyl-CoA_dh_1"/>
    <property type="match status" value="1"/>
</dbReference>
<dbReference type="InterPro" id="IPR009075">
    <property type="entry name" value="AcylCo_DH/oxidase_C"/>
</dbReference>
<dbReference type="Gene3D" id="2.40.110.10">
    <property type="entry name" value="Butyryl-CoA Dehydrogenase, subunit A, domain 2"/>
    <property type="match status" value="1"/>
</dbReference>
<keyword evidence="4" id="KW-0274">FAD</keyword>
<dbReference type="Pfam" id="PF02771">
    <property type="entry name" value="Acyl-CoA_dh_N"/>
    <property type="match status" value="1"/>
</dbReference>
<evidence type="ECO:0000256" key="5">
    <source>
        <dbReference type="ARBA" id="ARBA00023002"/>
    </source>
</evidence>
<dbReference type="InterPro" id="IPR037069">
    <property type="entry name" value="AcylCoA_DH/ox_N_sf"/>
</dbReference>
<evidence type="ECO:0000259" key="7">
    <source>
        <dbReference type="Pfam" id="PF02771"/>
    </source>
</evidence>
<dbReference type="InterPro" id="IPR036250">
    <property type="entry name" value="AcylCo_DH-like_C"/>
</dbReference>
<dbReference type="PANTHER" id="PTHR43884">
    <property type="entry name" value="ACYL-COA DEHYDROGENASE"/>
    <property type="match status" value="1"/>
</dbReference>
<dbReference type="InterPro" id="IPR009100">
    <property type="entry name" value="AcylCoA_DH/oxidase_NM_dom_sf"/>
</dbReference>
<dbReference type="Gene3D" id="1.20.140.10">
    <property type="entry name" value="Butyryl-CoA Dehydrogenase, subunit A, domain 3"/>
    <property type="match status" value="1"/>
</dbReference>
<evidence type="ECO:0000259" key="6">
    <source>
        <dbReference type="Pfam" id="PF00441"/>
    </source>
</evidence>
<evidence type="ECO:0000313" key="9">
    <source>
        <dbReference type="Proteomes" id="UP000662986"/>
    </source>
</evidence>
<reference evidence="8 9" key="2">
    <citation type="journal article" date="2022" name="Arch. Microbiol.">
        <title>Rhodococcus pseudokoreensis sp. nov. isolated from the rhizosphere of young M26 apple rootstocks.</title>
        <authorList>
            <person name="Kampfer P."/>
            <person name="Glaeser S.P."/>
            <person name="Blom J."/>
            <person name="Wolf J."/>
            <person name="Benning S."/>
            <person name="Schloter M."/>
            <person name="Neumann-Schaal M."/>
        </authorList>
    </citation>
    <scope>NUCLEOTIDE SEQUENCE [LARGE SCALE GENOMIC DNA]</scope>
    <source>
        <strain evidence="8 9">R79</strain>
    </source>
</reference>
<gene>
    <name evidence="8" type="ORF">JWS13_31180</name>
</gene>
<evidence type="ECO:0000313" key="8">
    <source>
        <dbReference type="EMBL" id="QSE92749.1"/>
    </source>
</evidence>